<dbReference type="AlphaFoldDB" id="A0A0F5Y914"/>
<dbReference type="EMBL" id="LATL02000002">
    <property type="protein sequence ID" value="KKD35248.1"/>
    <property type="molecule type" value="Genomic_DNA"/>
</dbReference>
<evidence type="ECO:0000313" key="2">
    <source>
        <dbReference type="Proteomes" id="UP000033607"/>
    </source>
</evidence>
<organism evidence="1 2">
    <name type="scientific">Limnoraphis robusta CS-951</name>
    <dbReference type="NCBI Taxonomy" id="1637645"/>
    <lineage>
        <taxon>Bacteria</taxon>
        <taxon>Bacillati</taxon>
        <taxon>Cyanobacteriota</taxon>
        <taxon>Cyanophyceae</taxon>
        <taxon>Oscillatoriophycideae</taxon>
        <taxon>Oscillatoriales</taxon>
        <taxon>Sirenicapillariaceae</taxon>
        <taxon>Limnoraphis</taxon>
    </lineage>
</organism>
<dbReference type="RefSeq" id="WP_046281583.1">
    <property type="nucleotide sequence ID" value="NZ_LATL02000002.1"/>
</dbReference>
<dbReference type="Proteomes" id="UP000033607">
    <property type="component" value="Unassembled WGS sequence"/>
</dbReference>
<dbReference type="OrthoDB" id="9895011at2"/>
<reference evidence="1 2" key="1">
    <citation type="submission" date="2015-06" db="EMBL/GenBank/DDBJ databases">
        <title>Draft genome assembly of filamentous brackish cyanobacterium Limnoraphis robusta strain CS-951.</title>
        <authorList>
            <person name="Willis A."/>
            <person name="Parks M."/>
            <person name="Burford M.A."/>
        </authorList>
    </citation>
    <scope>NUCLEOTIDE SEQUENCE [LARGE SCALE GENOMIC DNA]</scope>
    <source>
        <strain evidence="1 2">CS-951</strain>
    </source>
</reference>
<accession>A0A0F5Y914</accession>
<sequence length="137" mass="14981">MYHNYNAALETIQAVNDLLKTVTEASSQLGANSVLDILKFSGVCETSKTQQPASKAIAETLEQGRKAIMLVQIEKAGIELTPRLKSLINNSDFPNVQEAIKRYETFYSNRQVGNPAGLFYTILNNLNNENQGSAASA</sequence>
<gene>
    <name evidence="1" type="ORF">WN50_26355</name>
</gene>
<name>A0A0F5Y914_9CYAN</name>
<evidence type="ECO:0000313" key="1">
    <source>
        <dbReference type="EMBL" id="KKD35248.1"/>
    </source>
</evidence>
<comment type="caution">
    <text evidence="1">The sequence shown here is derived from an EMBL/GenBank/DDBJ whole genome shotgun (WGS) entry which is preliminary data.</text>
</comment>
<protein>
    <submittedName>
        <fullName evidence="1">Uncharacterized protein</fullName>
    </submittedName>
</protein>
<proteinExistence type="predicted"/>